<dbReference type="Gene3D" id="3.30.70.20">
    <property type="match status" value="1"/>
</dbReference>
<dbReference type="InterPro" id="IPR009014">
    <property type="entry name" value="Transketo_C/PFOR_II"/>
</dbReference>
<dbReference type="GO" id="GO:0005506">
    <property type="term" value="F:iron ion binding"/>
    <property type="evidence" value="ECO:0007669"/>
    <property type="project" value="InterPro"/>
</dbReference>
<keyword evidence="5" id="KW-0249">Electron transport</keyword>
<dbReference type="PROSITE" id="PS00198">
    <property type="entry name" value="4FE4S_FER_1"/>
    <property type="match status" value="2"/>
</dbReference>
<name>A0A5Q2FFC8_9ACTN</name>
<dbReference type="InterPro" id="IPR019752">
    <property type="entry name" value="Pyrv/ketoisovalerate_OxRed_cat"/>
</dbReference>
<dbReference type="PANTHER" id="PTHR32154">
    <property type="entry name" value="PYRUVATE-FLAVODOXIN OXIDOREDUCTASE-RELATED"/>
    <property type="match status" value="1"/>
</dbReference>
<dbReference type="SUPFAM" id="SSF53323">
    <property type="entry name" value="Pyruvate-ferredoxin oxidoreductase, PFOR, domain III"/>
    <property type="match status" value="1"/>
</dbReference>
<dbReference type="Pfam" id="PF02775">
    <property type="entry name" value="TPP_enzyme_C"/>
    <property type="match status" value="1"/>
</dbReference>
<keyword evidence="2" id="KW-0813">Transport</keyword>
<sequence length="1251" mass="134363">MVHATVEGNEAAARVAHALSEVIAIYPITPSSGMGELADAWSAHGRANIWGEVPEVIEMQSEGGAAGALHGALTKGSLGTTFTASQGLLLMIPNMYKIAGELTPAVIHVAARTVATHALSIFGDHSDVMAVRQTGWAMLSSGSVQEAQDLAAVAHAATLRTRVPFLHFFDGFRTSHEITTIELLPYDTMRALVREEDVLAHRARGLSPDHPTLHGTAENPDTYFQAAEASNRFHDAVPEAVQEVFDEFAALTGRAYHLVEYAGAPDADRVVVVMASAAGTLAETAAELNVHGQKVGVLTVRLYRPFPIDAFLAALPPTVRSIAVLDRTKEPGAPAEPLLADVLTALATGPSDEIAAPRTLPRVIGGRYGLSSKEFTPRMAKAVFDELAADAPKKRFTVGINDDVTHLSLDVDPDFALPGAVRAGVFYGLGSDGTVGASKNTVKILGELPGRWAQGYFVYDSRKSGATTVSHLRFGTAPIRSSYLVEEANFVGVHQFGLLSAMRTLDVAKPGATVLINSPYGPDGTWDRLPVEVQSIILDRGLKPYVVDAETVARDAGMGKRINTVMQTCYFYLSGVLEPDEAIAAIKASVEKTYAKRGRTVIERNHRAIDSAVAHLYPLPVGEATSTEHRQVPVPPEAPDFVRRVTQAMLHGHGDELPVSAFPVDGTWPTGTSRWEKRAIASEIPIWDPSICIDCGKCAIVCPHAAIRIKVTPEEALEGAPVTLQSKPYKDRTLKDHRLIVQVAPDDCTGCGICVDVCPARSKTEVKHKSINLEPARAHREVERANFDFFLGIPEIDRTLVRHDQVKGAAQLQPLFEFSLACSGCGETPYIRTLTQLFGDRMIIANATGCSSIYGANMPTVPYAQDPQGRGPAWSNSLFEDNAEFGLGMRLAWEQQHTEARRLVEAVRGPLVKALGDQSGAELIEGLLGADQSTEQGIADQRARVARLREALTGPQGEEPGDPTARRLLSLADELVEKTIWIVGGDGWAYDIGSGGLDHVLASGRNVNILVLDTEVYSNTGGQASKATPRAAAAKFAASGKGGAKKDLGLLAQSYGNVYVAQLAIGANQQQTIRAMLEAQAWDGPSLLIAYSTCIAHGIEMATSMTHQADAVASAYWPLYRFRPDTAGEGHPLHLDSKAPTKPVSDFMRAETRFSMLTRSDPQRAAELAALAQSDADERWRYYSQLAGMERTVVHEGQADEGQPDTEGQPDAEGRPSQDGPTDQNTPAPAAPQTPRTGVRTTGLQIERRNP</sequence>
<dbReference type="SUPFAM" id="SSF54862">
    <property type="entry name" value="4Fe-4S ferredoxins"/>
    <property type="match status" value="1"/>
</dbReference>
<dbReference type="CDD" id="cd07034">
    <property type="entry name" value="TPP_PYR_PFOR_IOR-alpha_like"/>
    <property type="match status" value="1"/>
</dbReference>
<dbReference type="Gene3D" id="4.10.780.10">
    <property type="entry name" value="Pyruvate-flavodoxin oxidoreductase, EKR domain"/>
    <property type="match status" value="1"/>
</dbReference>
<dbReference type="InterPro" id="IPR017900">
    <property type="entry name" value="4Fe4S_Fe_S_CS"/>
</dbReference>
<dbReference type="FunFam" id="3.30.70.20:FF:000022">
    <property type="entry name" value="Pyruvate:ferredoxin (Flavodoxin) oxidoreductase"/>
    <property type="match status" value="1"/>
</dbReference>
<dbReference type="GO" id="GO:0051539">
    <property type="term" value="F:4 iron, 4 sulfur cluster binding"/>
    <property type="evidence" value="ECO:0007669"/>
    <property type="project" value="UniProtKB-KW"/>
</dbReference>
<dbReference type="SMART" id="SM00890">
    <property type="entry name" value="EKR"/>
    <property type="match status" value="1"/>
</dbReference>
<dbReference type="Proteomes" id="UP000386847">
    <property type="component" value="Chromosome"/>
</dbReference>
<dbReference type="Pfam" id="PF17147">
    <property type="entry name" value="PFOR_II"/>
    <property type="match status" value="1"/>
</dbReference>
<keyword evidence="8" id="KW-0411">Iron-sulfur</keyword>
<dbReference type="GO" id="GO:0022900">
    <property type="term" value="P:electron transport chain"/>
    <property type="evidence" value="ECO:0007669"/>
    <property type="project" value="InterPro"/>
</dbReference>
<dbReference type="NCBIfam" id="TIGR02176">
    <property type="entry name" value="pyruv_ox_red"/>
    <property type="match status" value="1"/>
</dbReference>
<evidence type="ECO:0000256" key="6">
    <source>
        <dbReference type="ARBA" id="ARBA00023002"/>
    </source>
</evidence>
<dbReference type="InterPro" id="IPR002869">
    <property type="entry name" value="Pyrv_flavodox_OxRed_cen"/>
</dbReference>
<keyword evidence="4" id="KW-0479">Metal-binding</keyword>
<feature type="compositionally biased region" description="Low complexity" evidence="9">
    <location>
        <begin position="1221"/>
        <end position="1235"/>
    </location>
</feature>
<evidence type="ECO:0000256" key="5">
    <source>
        <dbReference type="ARBA" id="ARBA00022982"/>
    </source>
</evidence>
<keyword evidence="3" id="KW-0004">4Fe-4S</keyword>
<evidence type="ECO:0000256" key="1">
    <source>
        <dbReference type="ARBA" id="ARBA00009032"/>
    </source>
</evidence>
<dbReference type="PANTHER" id="PTHR32154:SF0">
    <property type="entry name" value="PYRUVATE-FLAVODOXIN OXIDOREDUCTASE-RELATED"/>
    <property type="match status" value="1"/>
</dbReference>
<dbReference type="Pfam" id="PF10371">
    <property type="entry name" value="EKR"/>
    <property type="match status" value="1"/>
</dbReference>
<dbReference type="PROSITE" id="PS51379">
    <property type="entry name" value="4FE4S_FER_2"/>
    <property type="match status" value="2"/>
</dbReference>
<evidence type="ECO:0000256" key="8">
    <source>
        <dbReference type="ARBA" id="ARBA00023014"/>
    </source>
</evidence>
<dbReference type="GO" id="GO:0030976">
    <property type="term" value="F:thiamine pyrophosphate binding"/>
    <property type="evidence" value="ECO:0007669"/>
    <property type="project" value="InterPro"/>
</dbReference>
<evidence type="ECO:0000259" key="10">
    <source>
        <dbReference type="PROSITE" id="PS51379"/>
    </source>
</evidence>
<evidence type="ECO:0000313" key="11">
    <source>
        <dbReference type="EMBL" id="QGF25121.1"/>
    </source>
</evidence>
<dbReference type="Pfam" id="PF01558">
    <property type="entry name" value="POR"/>
    <property type="match status" value="1"/>
</dbReference>
<dbReference type="FunFam" id="3.40.50.920:FF:000007">
    <property type="entry name" value="Pyruvate:ferredoxin (Flavodoxin) oxidoreductase"/>
    <property type="match status" value="1"/>
</dbReference>
<feature type="domain" description="4Fe-4S ferredoxin-type" evidence="10">
    <location>
        <begin position="739"/>
        <end position="768"/>
    </location>
</feature>
<keyword evidence="7" id="KW-0408">Iron</keyword>
<dbReference type="GO" id="GO:0000287">
    <property type="term" value="F:magnesium ion binding"/>
    <property type="evidence" value="ECO:0007669"/>
    <property type="project" value="UniProtKB-ARBA"/>
</dbReference>
<dbReference type="CDD" id="cd03377">
    <property type="entry name" value="TPP_PFOR_PNO"/>
    <property type="match status" value="1"/>
</dbReference>
<dbReference type="InterPro" id="IPR037112">
    <property type="entry name" value="Pyrv-flavodox_OxR_EKR_sf"/>
</dbReference>
<dbReference type="Pfam" id="PF01855">
    <property type="entry name" value="POR_N"/>
    <property type="match status" value="1"/>
</dbReference>
<keyword evidence="6" id="KW-0560">Oxidoreductase</keyword>
<dbReference type="InterPro" id="IPR050722">
    <property type="entry name" value="Pyruvate:ferred/Flavod_OxRd"/>
</dbReference>
<evidence type="ECO:0000313" key="12">
    <source>
        <dbReference type="Proteomes" id="UP000386847"/>
    </source>
</evidence>
<dbReference type="InterPro" id="IPR033412">
    <property type="entry name" value="PFOR_II"/>
</dbReference>
<dbReference type="SUPFAM" id="SSF52922">
    <property type="entry name" value="TK C-terminal domain-like"/>
    <property type="match status" value="1"/>
</dbReference>
<keyword evidence="11" id="KW-0670">Pyruvate</keyword>
<gene>
    <name evidence="11" type="primary">nifJ</name>
    <name evidence="11" type="ORF">Rai3103_06875</name>
</gene>
<dbReference type="InterPro" id="IPR017896">
    <property type="entry name" value="4Fe4S_Fe-S-bd"/>
</dbReference>
<dbReference type="SUPFAM" id="SSF52518">
    <property type="entry name" value="Thiamin diphosphate-binding fold (THDP-binding)"/>
    <property type="match status" value="2"/>
</dbReference>
<dbReference type="Gene3D" id="3.40.50.970">
    <property type="match status" value="2"/>
</dbReference>
<dbReference type="InterPro" id="IPR011895">
    <property type="entry name" value="Pyrv_flavodox_OxRed"/>
</dbReference>
<dbReference type="Gene3D" id="3.40.920.10">
    <property type="entry name" value="Pyruvate-ferredoxin oxidoreductase, PFOR, domain III"/>
    <property type="match status" value="1"/>
</dbReference>
<dbReference type="Pfam" id="PF12838">
    <property type="entry name" value="Fer4_7"/>
    <property type="match status" value="1"/>
</dbReference>
<protein>
    <submittedName>
        <fullName evidence="11">Pyruvate:ferredoxin (Flavodoxin) oxidoreductase</fullName>
    </submittedName>
</protein>
<comment type="similarity">
    <text evidence="1">Belongs to the pyruvate:ferredoxin/flavodoxin oxidoreductase family.</text>
</comment>
<reference evidence="11 12" key="1">
    <citation type="submission" date="2019-10" db="EMBL/GenBank/DDBJ databases">
        <title>Genomic analysis of Raineyella sp. CBA3103.</title>
        <authorList>
            <person name="Roh S.W."/>
        </authorList>
    </citation>
    <scope>NUCLEOTIDE SEQUENCE [LARGE SCALE GENOMIC DNA]</scope>
    <source>
        <strain evidence="11 12">CBA3103</strain>
    </source>
</reference>
<accession>A0A5Q2FFC8</accession>
<dbReference type="EMBL" id="CP045725">
    <property type="protein sequence ID" value="QGF25121.1"/>
    <property type="molecule type" value="Genomic_DNA"/>
</dbReference>
<evidence type="ECO:0000256" key="9">
    <source>
        <dbReference type="SAM" id="MobiDB-lite"/>
    </source>
</evidence>
<evidence type="ECO:0000256" key="4">
    <source>
        <dbReference type="ARBA" id="ARBA00022723"/>
    </source>
</evidence>
<evidence type="ECO:0000256" key="2">
    <source>
        <dbReference type="ARBA" id="ARBA00022448"/>
    </source>
</evidence>
<dbReference type="GO" id="GO:0006979">
    <property type="term" value="P:response to oxidative stress"/>
    <property type="evidence" value="ECO:0007669"/>
    <property type="project" value="TreeGrafter"/>
</dbReference>
<dbReference type="GO" id="GO:0016903">
    <property type="term" value="F:oxidoreductase activity, acting on the aldehyde or oxo group of donors"/>
    <property type="evidence" value="ECO:0007669"/>
    <property type="project" value="InterPro"/>
</dbReference>
<proteinExistence type="inferred from homology"/>
<feature type="domain" description="4Fe-4S ferredoxin-type" evidence="10">
    <location>
        <begin position="683"/>
        <end position="712"/>
    </location>
</feature>
<dbReference type="InterPro" id="IPR002880">
    <property type="entry name" value="Pyrv_Fd/Flavodoxin_OxRdtase_N"/>
</dbReference>
<dbReference type="FunFam" id="3.40.50.970:FF:000012">
    <property type="entry name" value="Pyruvate:ferredoxin (Flavodoxin) oxidoreductase"/>
    <property type="match status" value="1"/>
</dbReference>
<evidence type="ECO:0000256" key="7">
    <source>
        <dbReference type="ARBA" id="ARBA00023004"/>
    </source>
</evidence>
<dbReference type="Gene3D" id="3.40.50.920">
    <property type="match status" value="1"/>
</dbReference>
<dbReference type="InterPro" id="IPR019456">
    <property type="entry name" value="Pyrv-flavodox_OxRtase_EKR"/>
</dbReference>
<dbReference type="AlphaFoldDB" id="A0A5Q2FFC8"/>
<feature type="region of interest" description="Disordered" evidence="9">
    <location>
        <begin position="1196"/>
        <end position="1251"/>
    </location>
</feature>
<dbReference type="KEGG" id="rain:Rai3103_06875"/>
<dbReference type="InterPro" id="IPR029061">
    <property type="entry name" value="THDP-binding"/>
</dbReference>
<dbReference type="InterPro" id="IPR011766">
    <property type="entry name" value="TPP_enzyme_TPP-bd"/>
</dbReference>
<keyword evidence="12" id="KW-1185">Reference proteome</keyword>
<organism evidence="11 12">
    <name type="scientific">Raineyella fluvialis</name>
    <dbReference type="NCBI Taxonomy" id="2662261"/>
    <lineage>
        <taxon>Bacteria</taxon>
        <taxon>Bacillati</taxon>
        <taxon>Actinomycetota</taxon>
        <taxon>Actinomycetes</taxon>
        <taxon>Propionibacteriales</taxon>
        <taxon>Propionibacteriaceae</taxon>
        <taxon>Raineyella</taxon>
    </lineage>
</organism>
<evidence type="ECO:0000256" key="3">
    <source>
        <dbReference type="ARBA" id="ARBA00022485"/>
    </source>
</evidence>